<dbReference type="Proteomes" id="UP001213799">
    <property type="component" value="Unassembled WGS sequence"/>
</dbReference>
<evidence type="ECO:0000313" key="8">
    <source>
        <dbReference type="Proteomes" id="UP001213799"/>
    </source>
</evidence>
<feature type="compositionally biased region" description="Polar residues" evidence="5">
    <location>
        <begin position="755"/>
        <end position="764"/>
    </location>
</feature>
<feature type="compositionally biased region" description="Basic and acidic residues" evidence="5">
    <location>
        <begin position="770"/>
        <end position="780"/>
    </location>
</feature>
<dbReference type="InterPro" id="IPR050987">
    <property type="entry name" value="AtrR-like"/>
</dbReference>
<dbReference type="InterPro" id="IPR036864">
    <property type="entry name" value="Zn2-C6_fun-type_DNA-bd_sf"/>
</dbReference>
<keyword evidence="8" id="KW-1185">Reference proteome</keyword>
<dbReference type="InterPro" id="IPR001138">
    <property type="entry name" value="Zn2Cys6_DnaBD"/>
</dbReference>
<dbReference type="SMART" id="SM00066">
    <property type="entry name" value="GAL4"/>
    <property type="match status" value="1"/>
</dbReference>
<feature type="compositionally biased region" description="Polar residues" evidence="5">
    <location>
        <begin position="117"/>
        <end position="127"/>
    </location>
</feature>
<dbReference type="PROSITE" id="PS00463">
    <property type="entry name" value="ZN2_CY6_FUNGAL_1"/>
    <property type="match status" value="1"/>
</dbReference>
<proteinExistence type="predicted"/>
<feature type="region of interest" description="Disordered" evidence="5">
    <location>
        <begin position="649"/>
        <end position="679"/>
    </location>
</feature>
<dbReference type="GO" id="GO:0008270">
    <property type="term" value="F:zinc ion binding"/>
    <property type="evidence" value="ECO:0007669"/>
    <property type="project" value="InterPro"/>
</dbReference>
<dbReference type="GO" id="GO:0003677">
    <property type="term" value="F:DNA binding"/>
    <property type="evidence" value="ECO:0007669"/>
    <property type="project" value="UniProtKB-KW"/>
</dbReference>
<reference evidence="7" key="2">
    <citation type="submission" date="2023-01" db="EMBL/GenBank/DDBJ databases">
        <authorList>
            <person name="Petersen C."/>
        </authorList>
    </citation>
    <scope>NUCLEOTIDE SEQUENCE</scope>
    <source>
        <strain evidence="7">IBT 12815</strain>
    </source>
</reference>
<dbReference type="PROSITE" id="PS50048">
    <property type="entry name" value="ZN2_CY6_FUNGAL_2"/>
    <property type="match status" value="1"/>
</dbReference>
<evidence type="ECO:0000256" key="1">
    <source>
        <dbReference type="ARBA" id="ARBA00023015"/>
    </source>
</evidence>
<keyword evidence="4" id="KW-0539">Nucleus</keyword>
<evidence type="ECO:0000256" key="5">
    <source>
        <dbReference type="SAM" id="MobiDB-lite"/>
    </source>
</evidence>
<protein>
    <recommendedName>
        <fullName evidence="6">Zn(2)-C6 fungal-type domain-containing protein</fullName>
    </recommendedName>
</protein>
<sequence>MSTIDKQNRSDCTPDLACTRCRERKIRCGRERPQCSNCDREDGVTCVYQNPVKRVNHLKLLWALSPSATTYRSYLLTSLRCDSVEILQERLQTIESHLGRLSNGLNSGLTSEVAFLTPSSSRGSNSIGDRATEGNDRDISDNGDDDLALDSLRSLPDMDMPDLQISRNHSDMVDRYHGRSSLFVLCSRFRIQALATSSINVSGTLRDILQNICDIAGSTEPFPPFSDNPLIKLLPQKQAVTAVGHFIQHVDCTTDIFVPQSLMGNLERVYSQPQQPGDEAWAVCFNVITLLVLGMEISTQAPTALVGDFARSLLPSRAALVSSRLLTTPRLINVQTLILLSVAAQQLDPSGWSDLILAQACMLARTMGLHHTGILPSESSNDEAIERAKVLRSLYTWDKSLCTTRGSVAWLPSYDSNINSEISVALEHQAPYADRLRLAVIQDDIYRMSHEGTGRRQRFSRKLQSALKPIEKKLDEYARISGIADCRLPESARGAQLQLEFLATRILALQHGSEPRHIQQVQCDARTSCILLLVIHGDRSAELIEAFCALNSHTQAQSVFPPIMGSDIPFGNILDSFSIPALSIIFESLLHPSEGDSGMKSLSDLELLRKASVCYRERTSRMQHNSYHRVVSVIFDRLLDILDRLKTDPSMEKGVDQPSVSMPDPRASHSPLQSLSIRPPINHSISTEELSNMAYWQTPEGSTSISWESWLSMPSSFGPATPPDTADLEHIGTSSDGFTHILSADDLPNCPDQMQWDSCTTERQGSLKRQRTDEGSERSARKNAPSPLSTLLAEEMPFHLI</sequence>
<dbReference type="SUPFAM" id="SSF57701">
    <property type="entry name" value="Zn2/Cys6 DNA-binding domain"/>
    <property type="match status" value="1"/>
</dbReference>
<gene>
    <name evidence="7" type="ORF">N7537_006177</name>
</gene>
<feature type="domain" description="Zn(2)-C6 fungal-type" evidence="6">
    <location>
        <begin position="17"/>
        <end position="48"/>
    </location>
</feature>
<dbReference type="EMBL" id="JAQJAE010000003">
    <property type="protein sequence ID" value="KAJ5603221.1"/>
    <property type="molecule type" value="Genomic_DNA"/>
</dbReference>
<evidence type="ECO:0000256" key="4">
    <source>
        <dbReference type="ARBA" id="ARBA00023242"/>
    </source>
</evidence>
<dbReference type="CDD" id="cd00067">
    <property type="entry name" value="GAL4"/>
    <property type="match status" value="1"/>
</dbReference>
<keyword evidence="3" id="KW-0804">Transcription</keyword>
<feature type="region of interest" description="Disordered" evidence="5">
    <location>
        <begin position="753"/>
        <end position="791"/>
    </location>
</feature>
<dbReference type="PANTHER" id="PTHR46910:SF25">
    <property type="entry name" value="ABC-TRANSPORTER-REGULATING TRANSCRIPTION FACTOR"/>
    <property type="match status" value="1"/>
</dbReference>
<dbReference type="Gene3D" id="4.10.240.10">
    <property type="entry name" value="Zn(2)-C6 fungal-type DNA-binding domain"/>
    <property type="match status" value="1"/>
</dbReference>
<dbReference type="AlphaFoldDB" id="A0AAD6H1S1"/>
<evidence type="ECO:0000259" key="6">
    <source>
        <dbReference type="PROSITE" id="PS50048"/>
    </source>
</evidence>
<dbReference type="RefSeq" id="XP_056753019.1">
    <property type="nucleotide sequence ID" value="XM_056897234.1"/>
</dbReference>
<accession>A0AAD6H1S1</accession>
<evidence type="ECO:0000256" key="3">
    <source>
        <dbReference type="ARBA" id="ARBA00023163"/>
    </source>
</evidence>
<reference evidence="7" key="1">
    <citation type="journal article" date="2023" name="IMA Fungus">
        <title>Comparative genomic study of the Penicillium genus elucidates a diverse pangenome and 15 lateral gene transfer events.</title>
        <authorList>
            <person name="Petersen C."/>
            <person name="Sorensen T."/>
            <person name="Nielsen M.R."/>
            <person name="Sondergaard T.E."/>
            <person name="Sorensen J.L."/>
            <person name="Fitzpatrick D.A."/>
            <person name="Frisvad J.C."/>
            <person name="Nielsen K.L."/>
        </authorList>
    </citation>
    <scope>NUCLEOTIDE SEQUENCE</scope>
    <source>
        <strain evidence="7">IBT 12815</strain>
    </source>
</reference>
<keyword evidence="2" id="KW-0238">DNA-binding</keyword>
<feature type="compositionally biased region" description="Basic and acidic residues" evidence="5">
    <location>
        <begin position="130"/>
        <end position="140"/>
    </location>
</feature>
<comment type="caution">
    <text evidence="7">The sequence shown here is derived from an EMBL/GenBank/DDBJ whole genome shotgun (WGS) entry which is preliminary data.</text>
</comment>
<dbReference type="GO" id="GO:0000981">
    <property type="term" value="F:DNA-binding transcription factor activity, RNA polymerase II-specific"/>
    <property type="evidence" value="ECO:0007669"/>
    <property type="project" value="InterPro"/>
</dbReference>
<dbReference type="PANTHER" id="PTHR46910">
    <property type="entry name" value="TRANSCRIPTION FACTOR PDR1"/>
    <property type="match status" value="1"/>
</dbReference>
<evidence type="ECO:0000256" key="2">
    <source>
        <dbReference type="ARBA" id="ARBA00023125"/>
    </source>
</evidence>
<feature type="region of interest" description="Disordered" evidence="5">
    <location>
        <begin position="116"/>
        <end position="144"/>
    </location>
</feature>
<dbReference type="GeneID" id="81587476"/>
<keyword evidence="1" id="KW-0805">Transcription regulation</keyword>
<dbReference type="Pfam" id="PF00172">
    <property type="entry name" value="Zn_clus"/>
    <property type="match status" value="1"/>
</dbReference>
<dbReference type="CDD" id="cd12148">
    <property type="entry name" value="fungal_TF_MHR"/>
    <property type="match status" value="1"/>
</dbReference>
<organism evidence="7 8">
    <name type="scientific">Penicillium hordei</name>
    <dbReference type="NCBI Taxonomy" id="40994"/>
    <lineage>
        <taxon>Eukaryota</taxon>
        <taxon>Fungi</taxon>
        <taxon>Dikarya</taxon>
        <taxon>Ascomycota</taxon>
        <taxon>Pezizomycotina</taxon>
        <taxon>Eurotiomycetes</taxon>
        <taxon>Eurotiomycetidae</taxon>
        <taxon>Eurotiales</taxon>
        <taxon>Aspergillaceae</taxon>
        <taxon>Penicillium</taxon>
    </lineage>
</organism>
<evidence type="ECO:0000313" key="7">
    <source>
        <dbReference type="EMBL" id="KAJ5603221.1"/>
    </source>
</evidence>
<name>A0AAD6H1S1_9EURO</name>